<feature type="transmembrane region" description="Helical" evidence="1">
    <location>
        <begin position="30"/>
        <end position="50"/>
    </location>
</feature>
<accession>A0A0C2GCE2</accession>
<gene>
    <name evidence="2" type="ORF">ANCDUO_15171</name>
</gene>
<name>A0A0C2GCE2_9BILA</name>
<dbReference type="Proteomes" id="UP000054047">
    <property type="component" value="Unassembled WGS sequence"/>
</dbReference>
<proteinExistence type="predicted"/>
<dbReference type="AlphaFoldDB" id="A0A0C2GCE2"/>
<keyword evidence="1" id="KW-0472">Membrane</keyword>
<evidence type="ECO:0000313" key="3">
    <source>
        <dbReference type="Proteomes" id="UP000054047"/>
    </source>
</evidence>
<protein>
    <submittedName>
        <fullName evidence="2">Uncharacterized protein</fullName>
    </submittedName>
</protein>
<sequence length="92" mass="10590">MLTFVYIFTYFVGYKWYKFYVFGDPSIYEACRPIIPCIILFAISLGWAVWSPTDVCGTDPRVFFFAMGTVFSNIAVGSEQFLLLIHVYTLIS</sequence>
<evidence type="ECO:0000256" key="1">
    <source>
        <dbReference type="SAM" id="Phobius"/>
    </source>
</evidence>
<organism evidence="2 3">
    <name type="scientific">Ancylostoma duodenale</name>
    <dbReference type="NCBI Taxonomy" id="51022"/>
    <lineage>
        <taxon>Eukaryota</taxon>
        <taxon>Metazoa</taxon>
        <taxon>Ecdysozoa</taxon>
        <taxon>Nematoda</taxon>
        <taxon>Chromadorea</taxon>
        <taxon>Rhabditida</taxon>
        <taxon>Rhabditina</taxon>
        <taxon>Rhabditomorpha</taxon>
        <taxon>Strongyloidea</taxon>
        <taxon>Ancylostomatidae</taxon>
        <taxon>Ancylostomatinae</taxon>
        <taxon>Ancylostoma</taxon>
    </lineage>
</organism>
<reference evidence="2 3" key="1">
    <citation type="submission" date="2013-12" db="EMBL/GenBank/DDBJ databases">
        <title>Draft genome of the parsitic nematode Ancylostoma duodenale.</title>
        <authorList>
            <person name="Mitreva M."/>
        </authorList>
    </citation>
    <scope>NUCLEOTIDE SEQUENCE [LARGE SCALE GENOMIC DNA]</scope>
    <source>
        <strain evidence="2 3">Zhejiang</strain>
    </source>
</reference>
<keyword evidence="3" id="KW-1185">Reference proteome</keyword>
<evidence type="ECO:0000313" key="2">
    <source>
        <dbReference type="EMBL" id="KIH54681.1"/>
    </source>
</evidence>
<keyword evidence="1" id="KW-0812">Transmembrane</keyword>
<keyword evidence="1" id="KW-1133">Transmembrane helix</keyword>
<dbReference type="OrthoDB" id="196717at2759"/>
<feature type="transmembrane region" description="Helical" evidence="1">
    <location>
        <begin position="6"/>
        <end position="23"/>
    </location>
</feature>
<dbReference type="EMBL" id="KN738668">
    <property type="protein sequence ID" value="KIH54681.1"/>
    <property type="molecule type" value="Genomic_DNA"/>
</dbReference>
<feature type="transmembrane region" description="Helical" evidence="1">
    <location>
        <begin position="62"/>
        <end position="91"/>
    </location>
</feature>